<dbReference type="eggNOG" id="COG3631">
    <property type="taxonomic scope" value="Bacteria"/>
</dbReference>
<dbReference type="EMBL" id="CP002047">
    <property type="protein sequence ID" value="ADI12926.1"/>
    <property type="molecule type" value="Genomic_DNA"/>
</dbReference>
<evidence type="ECO:0000259" key="1">
    <source>
        <dbReference type="Pfam" id="PF12680"/>
    </source>
</evidence>
<dbReference type="InterPro" id="IPR037401">
    <property type="entry name" value="SnoaL-like"/>
</dbReference>
<reference evidence="2 3" key="1">
    <citation type="journal article" date="2010" name="J. Bacteriol.">
        <title>Genome sequence of the milbemycin-producing bacterium Streptomyces bingchenggensis.</title>
        <authorList>
            <person name="Wang X.J."/>
            <person name="Yan Y.J."/>
            <person name="Zhang B."/>
            <person name="An J."/>
            <person name="Wang J.J."/>
            <person name="Tian J."/>
            <person name="Jiang L."/>
            <person name="Chen Y.H."/>
            <person name="Huang S.X."/>
            <person name="Yin M."/>
            <person name="Zhang J."/>
            <person name="Gao A.L."/>
            <person name="Liu C.X."/>
            <person name="Zhu Z.X."/>
            <person name="Xiang W.S."/>
        </authorList>
    </citation>
    <scope>NUCLEOTIDE SEQUENCE [LARGE SCALE GENOMIC DNA]</scope>
    <source>
        <strain evidence="2 3">BCW-1</strain>
    </source>
</reference>
<dbReference type="Pfam" id="PF12680">
    <property type="entry name" value="SnoaL_2"/>
    <property type="match status" value="1"/>
</dbReference>
<dbReference type="KEGG" id="sbh:SBI_09808"/>
<keyword evidence="3" id="KW-1185">Reference proteome</keyword>
<dbReference type="PATRIC" id="fig|749414.3.peg.10100"/>
<dbReference type="InterPro" id="IPR032710">
    <property type="entry name" value="NTF2-like_dom_sf"/>
</dbReference>
<dbReference type="HOGENOM" id="CLU_1862374_0_0_11"/>
<dbReference type="STRING" id="749414.SBI_09808"/>
<sequence length="122" mass="13902">MDRGDPGFADICTDDIEFYFPKFGFGHGQDAIAELARRLDLEHLEHDIEGLDIMTSGDRVIVEGREWGTTRDGHAWPDGEISRGLFCNVFTFQGHLISKLHVYTDPDFTSSHQEKVRQLHRG</sequence>
<organism evidence="2 3">
    <name type="scientific">Streptomyces bingchenggensis (strain BCW-1)</name>
    <dbReference type="NCBI Taxonomy" id="749414"/>
    <lineage>
        <taxon>Bacteria</taxon>
        <taxon>Bacillati</taxon>
        <taxon>Actinomycetota</taxon>
        <taxon>Actinomycetes</taxon>
        <taxon>Kitasatosporales</taxon>
        <taxon>Streptomycetaceae</taxon>
        <taxon>Streptomyces</taxon>
    </lineage>
</organism>
<name>D7CD84_STRBB</name>
<feature type="domain" description="SnoaL-like" evidence="1">
    <location>
        <begin position="6"/>
        <end position="98"/>
    </location>
</feature>
<gene>
    <name evidence="2" type="ordered locus">SBI_09808</name>
</gene>
<evidence type="ECO:0000313" key="3">
    <source>
        <dbReference type="Proteomes" id="UP000000377"/>
    </source>
</evidence>
<dbReference type="SUPFAM" id="SSF54427">
    <property type="entry name" value="NTF2-like"/>
    <property type="match status" value="1"/>
</dbReference>
<dbReference type="AlphaFoldDB" id="D7CD84"/>
<protein>
    <recommendedName>
        <fullName evidence="1">SnoaL-like domain-containing protein</fullName>
    </recommendedName>
</protein>
<dbReference type="Gene3D" id="3.10.450.50">
    <property type="match status" value="1"/>
</dbReference>
<accession>D7CD84</accession>
<dbReference type="Proteomes" id="UP000000377">
    <property type="component" value="Chromosome"/>
</dbReference>
<proteinExistence type="predicted"/>
<evidence type="ECO:0000313" key="2">
    <source>
        <dbReference type="EMBL" id="ADI12926.1"/>
    </source>
</evidence>